<name>A0A5J4RNN1_9ZZZZ</name>
<sequence length="287" mass="34483">MNDFLQKLKEDVMVGMRKIDRKDASRMERALAYSRLLGEAFNRLRTFILSYEFKDESEEIYFFKHAKPHLCSQLIYHRKVYNFELNRPVGGCDVQRRYLNKELDRIQEYIDMRREFYGYYRTGATHLDHLYFKRGEMDMNTFLEISRHERDPQFSADCDYKASRILANDLFRKFLEKELAILEGHLPIDEENEVRPRRKIFWKLKKVFLIELAYALHWRGAFGNVAFQEVIEVFEDAFNIDLGSNPSRSLNEMRTRDEAAPLLESLLDVFLARIHRKRSKKKRNNND</sequence>
<gene>
    <name evidence="1" type="ORF">EZS27_016712</name>
</gene>
<evidence type="ECO:0008006" key="2">
    <source>
        <dbReference type="Google" id="ProtNLM"/>
    </source>
</evidence>
<dbReference type="AlphaFoldDB" id="A0A5J4RNN1"/>
<reference evidence="1" key="1">
    <citation type="submission" date="2019-03" db="EMBL/GenBank/DDBJ databases">
        <title>Single cell metagenomics reveals metabolic interactions within the superorganism composed of flagellate Streblomastix strix and complex community of Bacteroidetes bacteria on its surface.</title>
        <authorList>
            <person name="Treitli S.C."/>
            <person name="Kolisko M."/>
            <person name="Husnik F."/>
            <person name="Keeling P."/>
            <person name="Hampl V."/>
        </authorList>
    </citation>
    <scope>NUCLEOTIDE SEQUENCE</scope>
    <source>
        <strain evidence="1">STM</strain>
    </source>
</reference>
<dbReference type="Pfam" id="PF09357">
    <property type="entry name" value="RteC"/>
    <property type="match status" value="1"/>
</dbReference>
<dbReference type="EMBL" id="SNRY01000936">
    <property type="protein sequence ID" value="KAA6335025.1"/>
    <property type="molecule type" value="Genomic_DNA"/>
</dbReference>
<comment type="caution">
    <text evidence="1">The sequence shown here is derived from an EMBL/GenBank/DDBJ whole genome shotgun (WGS) entry which is preliminary data.</text>
</comment>
<accession>A0A5J4RNN1</accession>
<dbReference type="InterPro" id="IPR018534">
    <property type="entry name" value="Tet_reg_excision_RteC"/>
</dbReference>
<proteinExistence type="predicted"/>
<protein>
    <recommendedName>
        <fullName evidence="2">RteC protein</fullName>
    </recommendedName>
</protein>
<evidence type="ECO:0000313" key="1">
    <source>
        <dbReference type="EMBL" id="KAA6335025.1"/>
    </source>
</evidence>
<organism evidence="1">
    <name type="scientific">termite gut metagenome</name>
    <dbReference type="NCBI Taxonomy" id="433724"/>
    <lineage>
        <taxon>unclassified sequences</taxon>
        <taxon>metagenomes</taxon>
        <taxon>organismal metagenomes</taxon>
    </lineage>
</organism>